<dbReference type="Proteomes" id="UP000018837">
    <property type="component" value="Unassembled WGS sequence"/>
</dbReference>
<protein>
    <submittedName>
        <fullName evidence="6">Membrane protein</fullName>
    </submittedName>
</protein>
<dbReference type="PANTHER" id="PTHR30329">
    <property type="entry name" value="STATOR ELEMENT OF FLAGELLAR MOTOR COMPLEX"/>
    <property type="match status" value="1"/>
</dbReference>
<dbReference type="InterPro" id="IPR036737">
    <property type="entry name" value="OmpA-like_sf"/>
</dbReference>
<feature type="signal peptide" evidence="4">
    <location>
        <begin position="1"/>
        <end position="20"/>
    </location>
</feature>
<dbReference type="Gene3D" id="3.30.1330.60">
    <property type="entry name" value="OmpA-like domain"/>
    <property type="match status" value="1"/>
</dbReference>
<feature type="chain" id="PRO_5004813455" evidence="4">
    <location>
        <begin position="21"/>
        <end position="393"/>
    </location>
</feature>
<feature type="domain" description="OmpA-like" evidence="5">
    <location>
        <begin position="281"/>
        <end position="393"/>
    </location>
</feature>
<accession>W2C680</accession>
<keyword evidence="4" id="KW-0732">Signal</keyword>
<dbReference type="CDD" id="cd07185">
    <property type="entry name" value="OmpA_C-like"/>
    <property type="match status" value="1"/>
</dbReference>
<dbReference type="EMBL" id="AYUF01000311">
    <property type="protein sequence ID" value="ETK02635.1"/>
    <property type="molecule type" value="Genomic_DNA"/>
</dbReference>
<evidence type="ECO:0000256" key="3">
    <source>
        <dbReference type="PROSITE-ProRule" id="PRU00473"/>
    </source>
</evidence>
<evidence type="ECO:0000313" key="6">
    <source>
        <dbReference type="EMBL" id="ETK02635.1"/>
    </source>
</evidence>
<dbReference type="InterPro" id="IPR050330">
    <property type="entry name" value="Bact_OuterMem_StrucFunc"/>
</dbReference>
<dbReference type="PROSITE" id="PS01068">
    <property type="entry name" value="OMPA_1"/>
    <property type="match status" value="1"/>
</dbReference>
<dbReference type="AlphaFoldDB" id="W2C680"/>
<sequence length="393" mass="44909">MKTKALLLAVLFGSALAVSAQNAQRYEPQVGFSTERGSKTNFKKNKATDNVFISLAGGANVLFGDLNGNAELMDRIAPSGAISVGKWYNPYLAFRLQVNGGKMRNYSYVTDYKSDNAQEFWWINPHVDLMWDVTNFFAPYKESKVFRFIPFVGLGYALRPGYTDDKTHTSFPRAESASLNGGAQFMFRLSKRVDLFLEGQYTLLGEHWNWDSHPRPRYDRAVQAMLGLNFNLGRKEFEVIEPMDYNLLNDLNDQINRLREENAELAKRPEFCPECPKCPEASEQKENLENVVYFRLNSAKIDKHQEISIFNTAEYAKKYNLPIKLVGYADKKTGNPDYNKGISERRARAVAKRLIDKYGVSSDNISIEWMGDTVQPYAENAWNRVVIMNTDNK</sequence>
<dbReference type="InterPro" id="IPR006690">
    <property type="entry name" value="OMPA-like_CS"/>
</dbReference>
<organism evidence="6 7">
    <name type="scientific">Tannerella sp. oral taxon BU063 isolate Cell 2</name>
    <dbReference type="NCBI Taxonomy" id="1411148"/>
    <lineage>
        <taxon>Bacteria</taxon>
        <taxon>Pseudomonadati</taxon>
        <taxon>Bacteroidota</taxon>
        <taxon>Bacteroidia</taxon>
        <taxon>Bacteroidales</taxon>
        <taxon>Tannerellaceae</taxon>
        <taxon>Tannerella</taxon>
    </lineage>
</organism>
<comment type="caution">
    <text evidence="6">The sequence shown here is derived from an EMBL/GenBank/DDBJ whole genome shotgun (WGS) entry which is preliminary data.</text>
</comment>
<dbReference type="InterPro" id="IPR006665">
    <property type="entry name" value="OmpA-like"/>
</dbReference>
<evidence type="ECO:0000256" key="1">
    <source>
        <dbReference type="ARBA" id="ARBA00004370"/>
    </source>
</evidence>
<dbReference type="GO" id="GO:0009279">
    <property type="term" value="C:cell outer membrane"/>
    <property type="evidence" value="ECO:0007669"/>
    <property type="project" value="InterPro"/>
</dbReference>
<dbReference type="PANTHER" id="PTHR30329:SF21">
    <property type="entry name" value="LIPOPROTEIN YIAD-RELATED"/>
    <property type="match status" value="1"/>
</dbReference>
<dbReference type="PROSITE" id="PS51123">
    <property type="entry name" value="OMPA_2"/>
    <property type="match status" value="1"/>
</dbReference>
<keyword evidence="2 3" id="KW-0472">Membrane</keyword>
<evidence type="ECO:0000256" key="4">
    <source>
        <dbReference type="SAM" id="SignalP"/>
    </source>
</evidence>
<gene>
    <name evidence="6" type="ORF">N425_02850</name>
</gene>
<reference evidence="6 7" key="1">
    <citation type="submission" date="2013-11" db="EMBL/GenBank/DDBJ databases">
        <title>Single cell genomics of uncultured Tannerella BU063 (oral taxon 286).</title>
        <authorList>
            <person name="Beall C.J."/>
            <person name="Campbell A.G."/>
            <person name="Griffen A.L."/>
            <person name="Podar M."/>
            <person name="Leys E.J."/>
        </authorList>
    </citation>
    <scope>NUCLEOTIDE SEQUENCE [LARGE SCALE GENOMIC DNA]</scope>
    <source>
        <strain evidence="6">Cell 2</strain>
    </source>
</reference>
<name>W2C680_9BACT</name>
<proteinExistence type="predicted"/>
<comment type="subcellular location">
    <subcellularLocation>
        <location evidence="1">Membrane</location>
    </subcellularLocation>
</comment>
<dbReference type="PATRIC" id="fig|1411148.3.peg.335"/>
<evidence type="ECO:0000259" key="5">
    <source>
        <dbReference type="PROSITE" id="PS51123"/>
    </source>
</evidence>
<dbReference type="Pfam" id="PF00691">
    <property type="entry name" value="OmpA"/>
    <property type="match status" value="1"/>
</dbReference>
<evidence type="ECO:0000256" key="2">
    <source>
        <dbReference type="ARBA" id="ARBA00023136"/>
    </source>
</evidence>
<dbReference type="SUPFAM" id="SSF103088">
    <property type="entry name" value="OmpA-like"/>
    <property type="match status" value="1"/>
</dbReference>
<evidence type="ECO:0000313" key="7">
    <source>
        <dbReference type="Proteomes" id="UP000018837"/>
    </source>
</evidence>